<organism evidence="5 6">
    <name type="scientific">Ceratodon purpureus</name>
    <name type="common">Fire moss</name>
    <name type="synonym">Dicranum purpureum</name>
    <dbReference type="NCBI Taxonomy" id="3225"/>
    <lineage>
        <taxon>Eukaryota</taxon>
        <taxon>Viridiplantae</taxon>
        <taxon>Streptophyta</taxon>
        <taxon>Embryophyta</taxon>
        <taxon>Bryophyta</taxon>
        <taxon>Bryophytina</taxon>
        <taxon>Bryopsida</taxon>
        <taxon>Dicranidae</taxon>
        <taxon>Pseudoditrichales</taxon>
        <taxon>Ditrichaceae</taxon>
        <taxon>Ceratodon</taxon>
    </lineage>
</organism>
<feature type="signal peptide" evidence="2">
    <location>
        <begin position="1"/>
        <end position="30"/>
    </location>
</feature>
<dbReference type="InterPro" id="IPR015202">
    <property type="entry name" value="GO-like_E_set"/>
</dbReference>
<comment type="caution">
    <text evidence="5">The sequence shown here is derived from an EMBL/GenBank/DDBJ whole genome shotgun (WGS) entry which is preliminary data.</text>
</comment>
<dbReference type="EMBL" id="CM026421">
    <property type="protein sequence ID" value="KAG0590752.1"/>
    <property type="molecule type" value="Genomic_DNA"/>
</dbReference>
<evidence type="ECO:0000256" key="1">
    <source>
        <dbReference type="ARBA" id="ARBA00022729"/>
    </source>
</evidence>
<feature type="domain" description="Galactose oxidase-like Early set" evidence="4">
    <location>
        <begin position="439"/>
        <end position="542"/>
    </location>
</feature>
<feature type="chain" id="PRO_5036274581" description="Galactose oxidase" evidence="2">
    <location>
        <begin position="31"/>
        <end position="543"/>
    </location>
</feature>
<keyword evidence="6" id="KW-1185">Reference proteome</keyword>
<dbReference type="SUPFAM" id="SSF50965">
    <property type="entry name" value="Galactose oxidase, central domain"/>
    <property type="match status" value="1"/>
</dbReference>
<dbReference type="Gene3D" id="2.130.10.80">
    <property type="entry name" value="Galactose oxidase/kelch, beta-propeller"/>
    <property type="match status" value="1"/>
</dbReference>
<dbReference type="Pfam" id="PF07250">
    <property type="entry name" value="Glyoxal_oxid_N"/>
    <property type="match status" value="1"/>
</dbReference>
<dbReference type="Gene3D" id="2.60.40.10">
    <property type="entry name" value="Immunoglobulins"/>
    <property type="match status" value="1"/>
</dbReference>
<dbReference type="Proteomes" id="UP000822688">
    <property type="component" value="Chromosome 1"/>
</dbReference>
<evidence type="ECO:0000256" key="2">
    <source>
        <dbReference type="SAM" id="SignalP"/>
    </source>
</evidence>
<dbReference type="EMBL" id="CM026421">
    <property type="protein sequence ID" value="KAG0590753.1"/>
    <property type="molecule type" value="Genomic_DNA"/>
</dbReference>
<dbReference type="CDD" id="cd02851">
    <property type="entry name" value="E_set_GO_C"/>
    <property type="match status" value="1"/>
</dbReference>
<evidence type="ECO:0008006" key="7">
    <source>
        <dbReference type="Google" id="ProtNLM"/>
    </source>
</evidence>
<proteinExistence type="predicted"/>
<evidence type="ECO:0000259" key="4">
    <source>
        <dbReference type="Pfam" id="PF09118"/>
    </source>
</evidence>
<protein>
    <recommendedName>
        <fullName evidence="7">Galactose oxidase</fullName>
    </recommendedName>
</protein>
<keyword evidence="1 2" id="KW-0732">Signal</keyword>
<accession>A0A8T0J7D0</accession>
<evidence type="ECO:0000313" key="5">
    <source>
        <dbReference type="EMBL" id="KAG0590753.1"/>
    </source>
</evidence>
<feature type="domain" description="Glyoxal oxidase N-terminal" evidence="3">
    <location>
        <begin position="46"/>
        <end position="430"/>
    </location>
</feature>
<dbReference type="InterPro" id="IPR009880">
    <property type="entry name" value="Glyoxal_oxidase_N"/>
</dbReference>
<name>A0A8T0J7D0_CERPU</name>
<evidence type="ECO:0000313" key="6">
    <source>
        <dbReference type="Proteomes" id="UP000822688"/>
    </source>
</evidence>
<dbReference type="PANTHER" id="PTHR32208:SF98">
    <property type="entry name" value="GLYOXAL OXIDASE N-TERMINAL DOMAIN-CONTAINING PROTEIN"/>
    <property type="match status" value="1"/>
</dbReference>
<dbReference type="InterPro" id="IPR013783">
    <property type="entry name" value="Ig-like_fold"/>
</dbReference>
<dbReference type="PANTHER" id="PTHR32208">
    <property type="entry name" value="SECRETED PROTEIN-RELATED"/>
    <property type="match status" value="1"/>
</dbReference>
<dbReference type="InterPro" id="IPR037293">
    <property type="entry name" value="Gal_Oxidase_central_sf"/>
</dbReference>
<dbReference type="Pfam" id="PF09118">
    <property type="entry name" value="GO-like_E_set"/>
    <property type="match status" value="1"/>
</dbReference>
<dbReference type="InterPro" id="IPR014756">
    <property type="entry name" value="Ig_E-set"/>
</dbReference>
<reference evidence="5" key="1">
    <citation type="submission" date="2020-06" db="EMBL/GenBank/DDBJ databases">
        <title>WGS assembly of Ceratodon purpureus strain R40.</title>
        <authorList>
            <person name="Carey S.B."/>
            <person name="Jenkins J."/>
            <person name="Shu S."/>
            <person name="Lovell J.T."/>
            <person name="Sreedasyam A."/>
            <person name="Maumus F."/>
            <person name="Tiley G.P."/>
            <person name="Fernandez-Pozo N."/>
            <person name="Barry K."/>
            <person name="Chen C."/>
            <person name="Wang M."/>
            <person name="Lipzen A."/>
            <person name="Daum C."/>
            <person name="Saski C.A."/>
            <person name="Payton A.C."/>
            <person name="Mcbreen J.C."/>
            <person name="Conrad R.E."/>
            <person name="Kollar L.M."/>
            <person name="Olsson S."/>
            <person name="Huttunen S."/>
            <person name="Landis J.B."/>
            <person name="Wickett N.J."/>
            <person name="Johnson M.G."/>
            <person name="Rensing S.A."/>
            <person name="Grimwood J."/>
            <person name="Schmutz J."/>
            <person name="Mcdaniel S.F."/>
        </authorList>
    </citation>
    <scope>NUCLEOTIDE SEQUENCE</scope>
    <source>
        <strain evidence="5">R40</strain>
    </source>
</reference>
<evidence type="ECO:0000259" key="3">
    <source>
        <dbReference type="Pfam" id="PF07250"/>
    </source>
</evidence>
<dbReference type="AlphaFoldDB" id="A0A8T0J7D0"/>
<gene>
    <name evidence="5" type="ORF">KC19_1G123900</name>
</gene>
<sequence length="543" mass="60361">MQTQFKMLTFWRTLAMASWCMLQLMSCTDAQGTWEQLLNNAGISSMHTAITHYNTAILLDRTNIGESEIDLPDGGCRENDDELALKKDCTAHSVMFDTNGNSVRALWVQTDTWCSSGQFDADGKMIQTGGDYEGIKKIRTLAPCGRNGDCDWVETDDELSEGRWYATNQILPDGKMQIVIGGRRAFSYEFVPKRKNNEGVFDLQLLEDTNSESGDNMYPFVHLLPSGNLYIFANRDSIILNYKDDKVEKEFPRIPGEPRNYPSAGSSVMLPLDQADDFSVVEVLVCGGARDGAFKDYREQYPASKTCGRIVVTDDDPEWAMEDMPMRRTMGDMLLLPNGEVLIINGAEKGSQGWGKASDPILTPVKYATYNADNRWQTLAAGDIPRVYHSTANLLVDGRILLAGSNTHQYYTLNGDLPTELRIDAFSPPYLAAGYDDKRPAITDSPATIGYGDTFEITFTATERIGDFEVNIESSPFVTHSYAMGQRLVRLKVTTPVAAANVEGTYTVQVTAPPYAELAPPGYYMLWPVQDWIPGTAVWVKIA</sequence>
<dbReference type="InterPro" id="IPR011043">
    <property type="entry name" value="Gal_Oxase/kelch_b-propeller"/>
</dbReference>
<dbReference type="SUPFAM" id="SSF81296">
    <property type="entry name" value="E set domains"/>
    <property type="match status" value="1"/>
</dbReference>